<dbReference type="PIRSF" id="PIRSF001488">
    <property type="entry name" value="Tdi_protein"/>
    <property type="match status" value="1"/>
</dbReference>
<dbReference type="InterPro" id="IPR050824">
    <property type="entry name" value="Thiol_disulfide_DsbA"/>
</dbReference>
<comment type="similarity">
    <text evidence="3">Belongs to the thioredoxin family.</text>
</comment>
<evidence type="ECO:0000256" key="4">
    <source>
        <dbReference type="PIRSR" id="PIRSR001488-1"/>
    </source>
</evidence>
<dbReference type="EMBL" id="LNYX01000030">
    <property type="protein sequence ID" value="KTD62233.1"/>
    <property type="molecule type" value="Genomic_DNA"/>
</dbReference>
<organism evidence="7 8">
    <name type="scientific">Legionella spiritensis</name>
    <dbReference type="NCBI Taxonomy" id="452"/>
    <lineage>
        <taxon>Bacteria</taxon>
        <taxon>Pseudomonadati</taxon>
        <taxon>Pseudomonadota</taxon>
        <taxon>Gammaproteobacteria</taxon>
        <taxon>Legionellales</taxon>
        <taxon>Legionellaceae</taxon>
        <taxon>Legionella</taxon>
    </lineage>
</organism>
<dbReference type="GO" id="GO:0042597">
    <property type="term" value="C:periplasmic space"/>
    <property type="evidence" value="ECO:0007669"/>
    <property type="project" value="UniProtKB-SubCell"/>
</dbReference>
<keyword evidence="3" id="KW-1015">Disulfide bond</keyword>
<dbReference type="PANTHER" id="PTHR35891:SF2">
    <property type="entry name" value="THIOL:DISULFIDE INTERCHANGE PROTEIN DSBA"/>
    <property type="match status" value="1"/>
</dbReference>
<evidence type="ECO:0000256" key="1">
    <source>
        <dbReference type="ARBA" id="ARBA00022729"/>
    </source>
</evidence>
<proteinExistence type="inferred from homology"/>
<name>A0A0W0YZA9_LEGSP</name>
<gene>
    <name evidence="7" type="ORF">Lspi_2083</name>
</gene>
<accession>A0A0W0YZA9</accession>
<protein>
    <recommendedName>
        <fullName evidence="3">Thiol:disulfide interchange protein</fullName>
    </recommendedName>
</protein>
<dbReference type="Pfam" id="PF13462">
    <property type="entry name" value="Thioredoxin_4"/>
    <property type="match status" value="1"/>
</dbReference>
<dbReference type="InterPro" id="IPR012336">
    <property type="entry name" value="Thioredoxin-like_fold"/>
</dbReference>
<keyword evidence="1 5" id="KW-0732">Signal</keyword>
<dbReference type="OrthoDB" id="9784896at2"/>
<dbReference type="CDD" id="cd03019">
    <property type="entry name" value="DsbA_DsbA"/>
    <property type="match status" value="1"/>
</dbReference>
<evidence type="ECO:0000313" key="8">
    <source>
        <dbReference type="Proteomes" id="UP000054877"/>
    </source>
</evidence>
<dbReference type="InterPro" id="IPR023205">
    <property type="entry name" value="DsbA/DsbL"/>
</dbReference>
<dbReference type="PATRIC" id="fig|452.5.peg.2292"/>
<keyword evidence="8" id="KW-1185">Reference proteome</keyword>
<keyword evidence="3" id="KW-0574">Periplasm</keyword>
<dbReference type="SUPFAM" id="SSF52833">
    <property type="entry name" value="Thioredoxin-like"/>
    <property type="match status" value="1"/>
</dbReference>
<dbReference type="Proteomes" id="UP000054877">
    <property type="component" value="Unassembled WGS sequence"/>
</dbReference>
<dbReference type="PROSITE" id="PS00194">
    <property type="entry name" value="THIOREDOXIN_1"/>
    <property type="match status" value="1"/>
</dbReference>
<dbReference type="STRING" id="452.Lspi_2083"/>
<comment type="caution">
    <text evidence="7">The sequence shown here is derived from an EMBL/GenBank/DDBJ whole genome shotgun (WGS) entry which is preliminary data.</text>
</comment>
<evidence type="ECO:0000259" key="6">
    <source>
        <dbReference type="Pfam" id="PF13462"/>
    </source>
</evidence>
<dbReference type="InterPro" id="IPR017937">
    <property type="entry name" value="Thioredoxin_CS"/>
</dbReference>
<feature type="chain" id="PRO_5006918107" description="Thiol:disulfide interchange protein" evidence="5">
    <location>
        <begin position="20"/>
        <end position="208"/>
    </location>
</feature>
<dbReference type="InterPro" id="IPR036249">
    <property type="entry name" value="Thioredoxin-like_sf"/>
</dbReference>
<evidence type="ECO:0000313" key="7">
    <source>
        <dbReference type="EMBL" id="KTD62233.1"/>
    </source>
</evidence>
<dbReference type="RefSeq" id="WP_058483994.1">
    <property type="nucleotide sequence ID" value="NZ_CAAAII010000004.1"/>
</dbReference>
<feature type="disulfide bond" description="Redox-active" evidence="4">
    <location>
        <begin position="53"/>
        <end position="56"/>
    </location>
</feature>
<evidence type="ECO:0000256" key="3">
    <source>
        <dbReference type="PIRNR" id="PIRNR001488"/>
    </source>
</evidence>
<feature type="domain" description="Thioredoxin-like fold" evidence="6">
    <location>
        <begin position="42"/>
        <end position="181"/>
    </location>
</feature>
<evidence type="ECO:0000256" key="5">
    <source>
        <dbReference type="SAM" id="SignalP"/>
    </source>
</evidence>
<reference evidence="7 8" key="1">
    <citation type="submission" date="2015-11" db="EMBL/GenBank/DDBJ databases">
        <title>Genomic analysis of 38 Legionella species identifies large and diverse effector repertoires.</title>
        <authorList>
            <person name="Burstein D."/>
            <person name="Amaro F."/>
            <person name="Zusman T."/>
            <person name="Lifshitz Z."/>
            <person name="Cohen O."/>
            <person name="Gilbert J.A."/>
            <person name="Pupko T."/>
            <person name="Shuman H.A."/>
            <person name="Segal G."/>
        </authorList>
    </citation>
    <scope>NUCLEOTIDE SEQUENCE [LARGE SCALE GENOMIC DNA]</scope>
    <source>
        <strain evidence="7 8">Mt.St.Helens-9</strain>
    </source>
</reference>
<keyword evidence="2" id="KW-0676">Redox-active center</keyword>
<comment type="subcellular location">
    <subcellularLocation>
        <location evidence="3">Periplasm</location>
    </subcellularLocation>
</comment>
<dbReference type="PANTHER" id="PTHR35891">
    <property type="entry name" value="THIOL:DISULFIDE INTERCHANGE PROTEIN DSBA"/>
    <property type="match status" value="1"/>
</dbReference>
<dbReference type="AlphaFoldDB" id="A0A0W0YZA9"/>
<evidence type="ECO:0000256" key="2">
    <source>
        <dbReference type="ARBA" id="ARBA00023284"/>
    </source>
</evidence>
<sequence>MLRNFLLVIALLLPFHLFAEDFVAGKDYEVLKGEHSATIQPPVKVTEFFSYGCPWCYRIESGLQGWVKQQNGQISFTRVPVVFNNDWSYYAKAYYTAALLGLDNKLNPLLFKAVQDKQAHLNNTDAMITFFTEHGVDNATAQSAFKNSTTIDMQLNQGGVLMARFHVNAVPAIVVNDQYKTDLQMAQDEQRLFKILDYLVRLSRQKHG</sequence>
<feature type="signal peptide" evidence="5">
    <location>
        <begin position="1"/>
        <end position="19"/>
    </location>
</feature>
<dbReference type="Gene3D" id="3.40.30.10">
    <property type="entry name" value="Glutaredoxin"/>
    <property type="match status" value="1"/>
</dbReference>